<proteinExistence type="predicted"/>
<accession>A0A165Y6K3</accession>
<keyword evidence="2" id="KW-1185">Reference proteome</keyword>
<sequence length="512" mass="57218">MKLNAQRTCLDSPERLLSLDPHHPGNTTESVRRHLLETEQRLIRANFAVKRQLNICTPIGRLTDELIVEILRYCKSFVDDDLPKSSRKGIRIPYAYLLCSRWRAVATNASCLWSEISLPMPANLFALFLERSKQSSLRIKLSNTDMLSDKDPTIGATGNALRQVIPRVSQLHIDWDPMHTRGLGNFLVQYVGEAEFATLKTLHIRAHTTSWGRKEEIYTLNTPRLRDVVLTGPFQFAPLSPVESLTTLRWNTNGNTLSFTPLFKMLSHFPSIEQCDVIGHPLTSAVPSDIPNLSLKNLKRFSLSIIYLSQLRDTIGRLGCPDSLSISAKIYKADPAAVALADFLGPYMSTSDEFKIVKRDDQAVYTLISKTGREIEITHLDVIPFAWSDPAALKLTALNLPKLASYPSNLSHLHLQTDSLPSTQDLIRTLSAWALISSIRVQTDESNFGKLLTALENAPELICPLLKILDCTGTKVCSTRIAPFLAIRKRMGAPLDEFRIAADCVVVLEYSG</sequence>
<dbReference type="EMBL" id="KV428282">
    <property type="protein sequence ID" value="KZT32932.1"/>
    <property type="molecule type" value="Genomic_DNA"/>
</dbReference>
<protein>
    <recommendedName>
        <fullName evidence="3">F-box domain-containing protein</fullName>
    </recommendedName>
</protein>
<dbReference type="OrthoDB" id="3221235at2759"/>
<evidence type="ECO:0000313" key="1">
    <source>
        <dbReference type="EMBL" id="KZT32932.1"/>
    </source>
</evidence>
<gene>
    <name evidence="1" type="ORF">SISSUDRAFT_459317</name>
</gene>
<evidence type="ECO:0000313" key="2">
    <source>
        <dbReference type="Proteomes" id="UP000076798"/>
    </source>
</evidence>
<dbReference type="AlphaFoldDB" id="A0A165Y6K3"/>
<reference evidence="1 2" key="1">
    <citation type="journal article" date="2016" name="Mol. Biol. Evol.">
        <title>Comparative Genomics of Early-Diverging Mushroom-Forming Fungi Provides Insights into the Origins of Lignocellulose Decay Capabilities.</title>
        <authorList>
            <person name="Nagy L.G."/>
            <person name="Riley R."/>
            <person name="Tritt A."/>
            <person name="Adam C."/>
            <person name="Daum C."/>
            <person name="Floudas D."/>
            <person name="Sun H."/>
            <person name="Yadav J.S."/>
            <person name="Pangilinan J."/>
            <person name="Larsson K.H."/>
            <person name="Matsuura K."/>
            <person name="Barry K."/>
            <person name="Labutti K."/>
            <person name="Kuo R."/>
            <person name="Ohm R.A."/>
            <person name="Bhattacharya S.S."/>
            <person name="Shirouzu T."/>
            <person name="Yoshinaga Y."/>
            <person name="Martin F.M."/>
            <person name="Grigoriev I.V."/>
            <person name="Hibbett D.S."/>
        </authorList>
    </citation>
    <scope>NUCLEOTIDE SEQUENCE [LARGE SCALE GENOMIC DNA]</scope>
    <source>
        <strain evidence="1 2">HHB10207 ss-3</strain>
    </source>
</reference>
<dbReference type="Proteomes" id="UP000076798">
    <property type="component" value="Unassembled WGS sequence"/>
</dbReference>
<evidence type="ECO:0008006" key="3">
    <source>
        <dbReference type="Google" id="ProtNLM"/>
    </source>
</evidence>
<organism evidence="1 2">
    <name type="scientific">Sistotremastrum suecicum HHB10207 ss-3</name>
    <dbReference type="NCBI Taxonomy" id="1314776"/>
    <lineage>
        <taxon>Eukaryota</taxon>
        <taxon>Fungi</taxon>
        <taxon>Dikarya</taxon>
        <taxon>Basidiomycota</taxon>
        <taxon>Agaricomycotina</taxon>
        <taxon>Agaricomycetes</taxon>
        <taxon>Sistotremastrales</taxon>
        <taxon>Sistotremastraceae</taxon>
        <taxon>Sistotremastrum</taxon>
    </lineage>
</organism>
<name>A0A165Y6K3_9AGAM</name>